<feature type="transmembrane region" description="Helical" evidence="9">
    <location>
        <begin position="424"/>
        <end position="445"/>
    </location>
</feature>
<keyword evidence="11" id="KW-1185">Reference proteome</keyword>
<dbReference type="GO" id="GO:0016020">
    <property type="term" value="C:membrane"/>
    <property type="evidence" value="ECO:0007669"/>
    <property type="project" value="UniProtKB-SubCell"/>
</dbReference>
<organism evidence="10 11">
    <name type="scientific">Urochloa decumbens</name>
    <dbReference type="NCBI Taxonomy" id="240449"/>
    <lineage>
        <taxon>Eukaryota</taxon>
        <taxon>Viridiplantae</taxon>
        <taxon>Streptophyta</taxon>
        <taxon>Embryophyta</taxon>
        <taxon>Tracheophyta</taxon>
        <taxon>Spermatophyta</taxon>
        <taxon>Magnoliopsida</taxon>
        <taxon>Liliopsida</taxon>
        <taxon>Poales</taxon>
        <taxon>Poaceae</taxon>
        <taxon>PACMAD clade</taxon>
        <taxon>Panicoideae</taxon>
        <taxon>Panicodae</taxon>
        <taxon>Paniceae</taxon>
        <taxon>Melinidinae</taxon>
        <taxon>Urochloa</taxon>
    </lineage>
</organism>
<accession>A0ABC9HF02</accession>
<dbReference type="PANTHER" id="PTHR31081">
    <property type="entry name" value="UREIDE PERMEASE 1-RELATED-RELATED"/>
    <property type="match status" value="1"/>
</dbReference>
<evidence type="ECO:0000256" key="2">
    <source>
        <dbReference type="ARBA" id="ARBA00005931"/>
    </source>
</evidence>
<dbReference type="AlphaFoldDB" id="A0ABC9HF02"/>
<comment type="subcellular location">
    <subcellularLocation>
        <location evidence="1">Membrane</location>
        <topology evidence="1">Multi-pass membrane protein</topology>
    </subcellularLocation>
</comment>
<dbReference type="InterPro" id="IPR030189">
    <property type="entry name" value="UPS_plant"/>
</dbReference>
<dbReference type="EMBL" id="CAXIPR030005213">
    <property type="protein sequence ID" value="CAM0152016.1"/>
    <property type="molecule type" value="Genomic_DNA"/>
</dbReference>
<keyword evidence="3" id="KW-0813">Transport</keyword>
<keyword evidence="5" id="KW-0547">Nucleotide-binding</keyword>
<feature type="transmembrane region" description="Helical" evidence="9">
    <location>
        <begin position="279"/>
        <end position="300"/>
    </location>
</feature>
<dbReference type="InterPro" id="IPR009834">
    <property type="entry name" value="Ureide_permease"/>
</dbReference>
<comment type="caution">
    <text evidence="10">The sequence shown here is derived from an EMBL/GenBank/DDBJ whole genome shotgun (WGS) entry which is preliminary data.</text>
</comment>
<keyword evidence="4 9" id="KW-0812">Transmembrane</keyword>
<name>A0ABC9HF02_9POAL</name>
<evidence type="ECO:0000256" key="4">
    <source>
        <dbReference type="ARBA" id="ARBA00022692"/>
    </source>
</evidence>
<proteinExistence type="inferred from homology"/>
<protein>
    <submittedName>
        <fullName evidence="10">Uncharacterized protein</fullName>
    </submittedName>
</protein>
<dbReference type="Pfam" id="PF07168">
    <property type="entry name" value="Ureide_permease"/>
    <property type="match status" value="1"/>
</dbReference>
<feature type="transmembrane region" description="Helical" evidence="9">
    <location>
        <begin position="391"/>
        <end position="412"/>
    </location>
</feature>
<feature type="transmembrane region" description="Helical" evidence="9">
    <location>
        <begin position="184"/>
        <end position="203"/>
    </location>
</feature>
<feature type="transmembrane region" description="Helical" evidence="9">
    <location>
        <begin position="320"/>
        <end position="345"/>
    </location>
</feature>
<comment type="similarity">
    <text evidence="2">Belongs to the plant ureide permease (TC 2.A.7.19) family.</text>
</comment>
<keyword evidence="6" id="KW-0067">ATP-binding</keyword>
<dbReference type="PANTHER" id="PTHR31081:SF5">
    <property type="entry name" value="UREIDE PERMEASE 1-RELATED"/>
    <property type="match status" value="1"/>
</dbReference>
<feature type="transmembrane region" description="Helical" evidence="9">
    <location>
        <begin position="50"/>
        <end position="70"/>
    </location>
</feature>
<dbReference type="GO" id="GO:0005524">
    <property type="term" value="F:ATP binding"/>
    <property type="evidence" value="ECO:0007669"/>
    <property type="project" value="UniProtKB-KW"/>
</dbReference>
<reference evidence="10" key="1">
    <citation type="submission" date="2024-10" db="EMBL/GenBank/DDBJ databases">
        <authorList>
            <person name="Ryan C."/>
        </authorList>
    </citation>
    <scope>NUCLEOTIDE SEQUENCE [LARGE SCALE GENOMIC DNA]</scope>
</reference>
<feature type="transmembrane region" description="Helical" evidence="9">
    <location>
        <begin position="124"/>
        <end position="143"/>
    </location>
</feature>
<gene>
    <name evidence="10" type="ORF">URODEC1_LOCUS124889</name>
</gene>
<feature type="transmembrane region" description="Helical" evidence="9">
    <location>
        <begin position="150"/>
        <end position="172"/>
    </location>
</feature>
<keyword evidence="8 9" id="KW-0472">Membrane</keyword>
<evidence type="ECO:0000256" key="8">
    <source>
        <dbReference type="ARBA" id="ARBA00023136"/>
    </source>
</evidence>
<dbReference type="Proteomes" id="UP001497457">
    <property type="component" value="Unassembled WGS sequence"/>
</dbReference>
<feature type="transmembrane region" description="Helical" evidence="9">
    <location>
        <begin position="366"/>
        <end position="385"/>
    </location>
</feature>
<sequence length="451" mass="49004">MGGCRYKSHCSSSVLLQKQKAEPLCLKCQQGFPFLCSTVDMYIVESKGGAIALILVATLCGGSFGPAMLFMERKGRRPQHIYLDYSIANFFVAVLIAVTVGQIGESQPGMPNFFTQLGQFQDNWPSVLIAMAGGLALSLGNMICQYGWAFVGLSLANIIGCSMSVVLGTTVNYFLDGRINRAEILFPGVACFMVAIVLSAAVHSSNTKDKKEKLNIRGHFSTKGANTEIEISRNIDAEEAPRNTGDCDDHNGSNHAKPGTAEFLAEVEKRRSIKAAGSSTFTGLVIVLFSGFCFFIYSPALNLSANDQWHSLKKGVPHLVVYTAFFYFYLSGFLIAICVNIWLLYRPVAGVPSSTIGEYFRDWNGRHWGLLSGLLCGFANGFQFMGGQAAGFATADAVLASPLICTLWDIVLFGEYRRSSKKTYFLLGSMLCMFVIAIAVLLASAGHRKTA</sequence>
<keyword evidence="7 9" id="KW-1133">Transmembrane helix</keyword>
<evidence type="ECO:0000313" key="11">
    <source>
        <dbReference type="Proteomes" id="UP001497457"/>
    </source>
</evidence>
<evidence type="ECO:0000256" key="5">
    <source>
        <dbReference type="ARBA" id="ARBA00022741"/>
    </source>
</evidence>
<evidence type="ECO:0000256" key="3">
    <source>
        <dbReference type="ARBA" id="ARBA00022448"/>
    </source>
</evidence>
<evidence type="ECO:0000313" key="10">
    <source>
        <dbReference type="EMBL" id="CAM0152016.1"/>
    </source>
</evidence>
<evidence type="ECO:0000256" key="9">
    <source>
        <dbReference type="SAM" id="Phobius"/>
    </source>
</evidence>
<evidence type="ECO:0000256" key="1">
    <source>
        <dbReference type="ARBA" id="ARBA00004141"/>
    </source>
</evidence>
<feature type="transmembrane region" description="Helical" evidence="9">
    <location>
        <begin position="82"/>
        <end position="104"/>
    </location>
</feature>
<evidence type="ECO:0000256" key="7">
    <source>
        <dbReference type="ARBA" id="ARBA00022989"/>
    </source>
</evidence>
<evidence type="ECO:0000256" key="6">
    <source>
        <dbReference type="ARBA" id="ARBA00022840"/>
    </source>
</evidence>